<evidence type="ECO:0000313" key="2">
    <source>
        <dbReference type="Proteomes" id="UP001153714"/>
    </source>
</evidence>
<dbReference type="Proteomes" id="UP001153714">
    <property type="component" value="Chromosome 16"/>
</dbReference>
<dbReference type="AlphaFoldDB" id="A0A9N9R083"/>
<name>A0A9N9R083_9NEOP</name>
<accession>A0A9N9R083</accession>
<dbReference type="OrthoDB" id="7776589at2759"/>
<gene>
    <name evidence="1" type="ORF">DIATSA_LOCUS4762</name>
</gene>
<reference evidence="1" key="2">
    <citation type="submission" date="2022-10" db="EMBL/GenBank/DDBJ databases">
        <authorList>
            <consortium name="ENA_rothamsted_submissions"/>
            <consortium name="culmorum"/>
            <person name="King R."/>
        </authorList>
    </citation>
    <scope>NUCLEOTIDE SEQUENCE</scope>
</reference>
<sequence>MLRRIFYRKSQKVATYLHTTNLLRGEKRKKQIAFSVNVMLAYFSELSAKLKPSTLLLRFSMIKSILKMRNNMDISKYPKLNSFLKRQSDCFTSKKSKILTSNEVKWF</sequence>
<reference evidence="1" key="1">
    <citation type="submission" date="2021-12" db="EMBL/GenBank/DDBJ databases">
        <authorList>
            <person name="King R."/>
        </authorList>
    </citation>
    <scope>NUCLEOTIDE SEQUENCE</scope>
</reference>
<evidence type="ECO:0000313" key="1">
    <source>
        <dbReference type="EMBL" id="CAG9786832.1"/>
    </source>
</evidence>
<proteinExistence type="predicted"/>
<keyword evidence="2" id="KW-1185">Reference proteome</keyword>
<dbReference type="EMBL" id="OU893347">
    <property type="protein sequence ID" value="CAG9786832.1"/>
    <property type="molecule type" value="Genomic_DNA"/>
</dbReference>
<protein>
    <submittedName>
        <fullName evidence="1">Uncharacterized protein</fullName>
    </submittedName>
</protein>
<organism evidence="1 2">
    <name type="scientific">Diatraea saccharalis</name>
    <name type="common">sugarcane borer</name>
    <dbReference type="NCBI Taxonomy" id="40085"/>
    <lineage>
        <taxon>Eukaryota</taxon>
        <taxon>Metazoa</taxon>
        <taxon>Ecdysozoa</taxon>
        <taxon>Arthropoda</taxon>
        <taxon>Hexapoda</taxon>
        <taxon>Insecta</taxon>
        <taxon>Pterygota</taxon>
        <taxon>Neoptera</taxon>
        <taxon>Endopterygota</taxon>
        <taxon>Lepidoptera</taxon>
        <taxon>Glossata</taxon>
        <taxon>Ditrysia</taxon>
        <taxon>Pyraloidea</taxon>
        <taxon>Crambidae</taxon>
        <taxon>Crambinae</taxon>
        <taxon>Diatraea</taxon>
    </lineage>
</organism>